<dbReference type="STRING" id="927083.DB32_003441"/>
<evidence type="ECO:0000313" key="4">
    <source>
        <dbReference type="Proteomes" id="UP000034883"/>
    </source>
</evidence>
<proteinExistence type="predicted"/>
<evidence type="ECO:0000313" key="3">
    <source>
        <dbReference type="EMBL" id="AKF06292.1"/>
    </source>
</evidence>
<reference evidence="3 4" key="1">
    <citation type="submission" date="2015-03" db="EMBL/GenBank/DDBJ databases">
        <title>Genome assembly of Sandaracinus amylolyticus DSM 53668.</title>
        <authorList>
            <person name="Sharma G."/>
            <person name="Subramanian S."/>
        </authorList>
    </citation>
    <scope>NUCLEOTIDE SEQUENCE [LARGE SCALE GENOMIC DNA]</scope>
    <source>
        <strain evidence="3 4">DSM 53668</strain>
    </source>
</reference>
<dbReference type="InterPro" id="IPR049450">
    <property type="entry name" value="ACOT8-like_C"/>
</dbReference>
<dbReference type="InterPro" id="IPR049449">
    <property type="entry name" value="TesB_ACOT8-like_N"/>
</dbReference>
<dbReference type="Gene3D" id="2.40.160.210">
    <property type="entry name" value="Acyl-CoA thioesterase, double hotdog domain"/>
    <property type="match status" value="1"/>
</dbReference>
<name>A0A0F6W388_9BACT</name>
<gene>
    <name evidence="3" type="ORF">DB32_003441</name>
</gene>
<dbReference type="AlphaFoldDB" id="A0A0F6W388"/>
<feature type="domain" description="Acyl-CoA thioesterase-like C-terminal" evidence="2">
    <location>
        <begin position="98"/>
        <end position="226"/>
    </location>
</feature>
<dbReference type="Pfam" id="PF20789">
    <property type="entry name" value="4HBT_3C"/>
    <property type="match status" value="1"/>
</dbReference>
<organism evidence="3 4">
    <name type="scientific">Sandaracinus amylolyticus</name>
    <dbReference type="NCBI Taxonomy" id="927083"/>
    <lineage>
        <taxon>Bacteria</taxon>
        <taxon>Pseudomonadati</taxon>
        <taxon>Myxococcota</taxon>
        <taxon>Polyangia</taxon>
        <taxon>Polyangiales</taxon>
        <taxon>Sandaracinaceae</taxon>
        <taxon>Sandaracinus</taxon>
    </lineage>
</organism>
<evidence type="ECO:0000259" key="1">
    <source>
        <dbReference type="Pfam" id="PF13622"/>
    </source>
</evidence>
<dbReference type="InterPro" id="IPR029069">
    <property type="entry name" value="HotDog_dom_sf"/>
</dbReference>
<keyword evidence="4" id="KW-1185">Reference proteome</keyword>
<protein>
    <submittedName>
        <fullName evidence="3">TesB-like acyl-CoA thioesterase 1</fullName>
    </submittedName>
</protein>
<dbReference type="Pfam" id="PF13622">
    <property type="entry name" value="4HBT_3"/>
    <property type="match status" value="1"/>
</dbReference>
<feature type="domain" description="Acyl-CoA thioesterase-like N-terminal HotDog" evidence="1">
    <location>
        <begin position="1"/>
        <end position="69"/>
    </location>
</feature>
<dbReference type="KEGG" id="samy:DB32_003441"/>
<dbReference type="InterPro" id="IPR042171">
    <property type="entry name" value="Acyl-CoA_hotdog"/>
</dbReference>
<accession>A0A0F6W388</accession>
<dbReference type="Proteomes" id="UP000034883">
    <property type="component" value="Chromosome"/>
</dbReference>
<dbReference type="EMBL" id="CP011125">
    <property type="protein sequence ID" value="AKF06292.1"/>
    <property type="molecule type" value="Genomic_DNA"/>
</dbReference>
<sequence length="228" mass="24660">MIATMVRAIDEHVADPERTVRSLTVELPGATLVGAAEIAVETLRAGSGQSTVAARLTQGDELRAHCVAVSAKARAGSEGFVEASAPRMTPWRDVPAVDMSAFGPPFSKAFEYRNVGPLPFTSGATACCEGWVRMREPGAKADAAWCAAMLDAWWPTLFSRSAGPRPMGTVAFTMQVLCDLREVDPTGTFAYRAWTPVAHEGWVLEMRELWDEQGNVVAMNQQTFAVIK</sequence>
<evidence type="ECO:0000259" key="2">
    <source>
        <dbReference type="Pfam" id="PF20789"/>
    </source>
</evidence>
<dbReference type="SUPFAM" id="SSF54637">
    <property type="entry name" value="Thioesterase/thiol ester dehydrase-isomerase"/>
    <property type="match status" value="1"/>
</dbReference>